<evidence type="ECO:0000256" key="3">
    <source>
        <dbReference type="ARBA" id="ARBA00022490"/>
    </source>
</evidence>
<evidence type="ECO:0000313" key="11">
    <source>
        <dbReference type="EMBL" id="KAK9752367.1"/>
    </source>
</evidence>
<feature type="binding site" evidence="9">
    <location>
        <position position="145"/>
    </location>
    <ligand>
        <name>S-adenosyl-L-methionine</name>
        <dbReference type="ChEBI" id="CHEBI:59789"/>
    </ligand>
</feature>
<evidence type="ECO:0000256" key="4">
    <source>
        <dbReference type="ARBA" id="ARBA00022603"/>
    </source>
</evidence>
<sequence>MILSVLYTQYQPALQGLVSMASNEHLNLSEFIKNVHQQLRDDSKIMGSEKAWNEHIKNEKQLQQYATAMKQLAVNYWDNNINKNSKEMSRIAWVCDLCLDYFRKNKLQDYRHKEKSVAEKINLDIDINKQLSNYEDEHIRMLDVGSCYNAFGRYEHFHVIPIDIAPATSDVLKCDFLTVNVGSCTKMVSGELQMLQNNSFHIVVFSLFLEYLPTPEIRLSCCQKAYNLLLNEGLLFIITPDSKHVGANAKLMKSWQFLLAMLGFSRIRYQKLQHIHCMAFRKNLSNVTAVRWAELHQNKDFYKKMYIPQDFKIESTEPTASSNNFIKNDNHIYTLEDCFNFSDVDNFVKTIKAFNTYRMVAVMYPFMAFMNVESSRCYMDDLYSPDPDKCLASIVCIKNSVIGSNRQKQSIIAQDENNERLIDACLCCLRTLTQQSVRVNFTGKHIEKLLSYAGLEENLSRQACIAHMLSALCRGLPEQNLLCSVGTQQVLATLLNIENSAVRLPTLTCLAAMCFENRNVAVEVVNTMFRNVESPNIFVSLLARDRSIETLLETAKCLTNMCRSGALAPNDSMIVYRAMPTLVRICQSDHLEIHRAAAANTLAYLTEVDSSLQQLAALSNQLINALNDLLSFPTASTKIAAFTAFASIGANDEDIRKRIIETHRLIEKVLEGLADQDEGVRLAAVRCLHSLSRSVQQLRTTFQDHTIWRPLMSLLSGNPPTELLIAASSALCNLLLEFSPSKEPILQQGVVQLLATLTAKSEPALRLNGVWALMNMTFQTDQRLKSQILTALGTDQIFRLLADSDVRVLMKTLGLLRNLVSPRNHTDTMMALHGSQVMQAVVLVLEGPHSPEVKEQALCILGNIADGERSKDHIMANEDVLKKLTDYMTHSDSSLQTAAIFCISNLVRRDEPGYAERQARLRDMGVLTILHQLVSTVSDNLLYDKLCFKSRKANIYLRCLLVDIELSLD</sequence>
<evidence type="ECO:0000256" key="10">
    <source>
        <dbReference type="PROSITE-ProRule" id="PRU00103"/>
    </source>
</evidence>
<name>A0AAW1N1D3_POPJA</name>
<proteinExistence type="inferred from homology"/>
<keyword evidence="4 9" id="KW-0489">Methyltransferase</keyword>
<keyword evidence="3" id="KW-0963">Cytoplasm</keyword>
<dbReference type="InterPro" id="IPR021867">
    <property type="entry name" value="Bmt2/SAMTOR"/>
</dbReference>
<accession>A0AAW1N1D3</accession>
<evidence type="ECO:0000256" key="6">
    <source>
        <dbReference type="ARBA" id="ARBA00022691"/>
    </source>
</evidence>
<dbReference type="SUPFAM" id="SSF53335">
    <property type="entry name" value="S-adenosyl-L-methionine-dependent methyltransferases"/>
    <property type="match status" value="1"/>
</dbReference>
<dbReference type="PANTHER" id="PTHR15651:SF7">
    <property type="entry name" value="ARMADILLO REPEAT-CONTAINING PROTEIN 8"/>
    <property type="match status" value="1"/>
</dbReference>
<dbReference type="AlphaFoldDB" id="A0AAW1N1D3"/>
<protein>
    <recommendedName>
        <fullName evidence="9">S-adenosylmethionine sensor upstream of mTORC1</fullName>
    </recommendedName>
    <alternativeName>
        <fullName evidence="9">Probable methyltransferase BMT2 homolog</fullName>
        <ecNumber evidence="9">2.1.1.-</ecNumber>
    </alternativeName>
</protein>
<gene>
    <name evidence="11" type="ORF">QE152_g4296</name>
</gene>
<dbReference type="HAMAP" id="MF_03044">
    <property type="entry name" value="BMT2"/>
    <property type="match status" value="1"/>
</dbReference>
<evidence type="ECO:0000256" key="5">
    <source>
        <dbReference type="ARBA" id="ARBA00022679"/>
    </source>
</evidence>
<comment type="subcellular location">
    <subcellularLocation>
        <location evidence="2">Cytoplasm</location>
    </subcellularLocation>
    <subcellularLocation>
        <location evidence="1">Nucleus</location>
    </subcellularLocation>
</comment>
<reference evidence="11 12" key="1">
    <citation type="journal article" date="2024" name="BMC Genomics">
        <title>De novo assembly and annotation of Popillia japonica's genome with initial clues to its potential as an invasive pest.</title>
        <authorList>
            <person name="Cucini C."/>
            <person name="Boschi S."/>
            <person name="Funari R."/>
            <person name="Cardaioli E."/>
            <person name="Iannotti N."/>
            <person name="Marturano G."/>
            <person name="Paoli F."/>
            <person name="Bruttini M."/>
            <person name="Carapelli A."/>
            <person name="Frati F."/>
            <person name="Nardi F."/>
        </authorList>
    </citation>
    <scope>NUCLEOTIDE SEQUENCE [LARGE SCALE GENOMIC DNA]</scope>
    <source>
        <strain evidence="11">DMR45628</strain>
    </source>
</reference>
<dbReference type="GO" id="GO:0008168">
    <property type="term" value="F:methyltransferase activity"/>
    <property type="evidence" value="ECO:0007669"/>
    <property type="project" value="UniProtKB-UniRule"/>
</dbReference>
<keyword evidence="6 9" id="KW-0949">S-adenosyl-L-methionine</keyword>
<feature type="repeat" description="HEAT" evidence="10">
    <location>
        <begin position="665"/>
        <end position="701"/>
    </location>
</feature>
<dbReference type="InterPro" id="IPR038739">
    <property type="entry name" value="ARMC8/Vid28"/>
</dbReference>
<dbReference type="GO" id="GO:0043161">
    <property type="term" value="P:proteasome-mediated ubiquitin-dependent protein catabolic process"/>
    <property type="evidence" value="ECO:0007669"/>
    <property type="project" value="TreeGrafter"/>
</dbReference>
<evidence type="ECO:0000256" key="1">
    <source>
        <dbReference type="ARBA" id="ARBA00004123"/>
    </source>
</evidence>
<dbReference type="InterPro" id="IPR029063">
    <property type="entry name" value="SAM-dependent_MTases_sf"/>
</dbReference>
<evidence type="ECO:0000256" key="2">
    <source>
        <dbReference type="ARBA" id="ARBA00004496"/>
    </source>
</evidence>
<dbReference type="EMBL" id="JASPKY010000021">
    <property type="protein sequence ID" value="KAK9752367.1"/>
    <property type="molecule type" value="Genomic_DNA"/>
</dbReference>
<feature type="binding site" evidence="9">
    <location>
        <position position="163"/>
    </location>
    <ligand>
        <name>S-adenosyl-L-methionine</name>
        <dbReference type="ChEBI" id="CHEBI:59789"/>
    </ligand>
</feature>
<dbReference type="SUPFAM" id="SSF48371">
    <property type="entry name" value="ARM repeat"/>
    <property type="match status" value="2"/>
</dbReference>
<evidence type="ECO:0000256" key="9">
    <source>
        <dbReference type="HAMAP-Rule" id="MF_03044"/>
    </source>
</evidence>
<dbReference type="GO" id="GO:0034657">
    <property type="term" value="C:GID complex"/>
    <property type="evidence" value="ECO:0007669"/>
    <property type="project" value="TreeGrafter"/>
</dbReference>
<dbReference type="GO" id="GO:0005634">
    <property type="term" value="C:nucleus"/>
    <property type="evidence" value="ECO:0007669"/>
    <property type="project" value="UniProtKB-SubCell"/>
</dbReference>
<dbReference type="InterPro" id="IPR016024">
    <property type="entry name" value="ARM-type_fold"/>
</dbReference>
<dbReference type="PANTHER" id="PTHR15651">
    <property type="entry name" value="ARMADILLO REPEAT-CONTAINING PROTEIN 8"/>
    <property type="match status" value="1"/>
</dbReference>
<evidence type="ECO:0000256" key="7">
    <source>
        <dbReference type="ARBA" id="ARBA00022737"/>
    </source>
</evidence>
<dbReference type="Proteomes" id="UP001458880">
    <property type="component" value="Unassembled WGS sequence"/>
</dbReference>
<keyword evidence="8" id="KW-0539">Nucleus</keyword>
<dbReference type="InterPro" id="IPR000225">
    <property type="entry name" value="Armadillo"/>
</dbReference>
<dbReference type="GO" id="GO:0032259">
    <property type="term" value="P:methylation"/>
    <property type="evidence" value="ECO:0007669"/>
    <property type="project" value="UniProtKB-KW"/>
</dbReference>
<dbReference type="Pfam" id="PF11968">
    <property type="entry name" value="Bmt2"/>
    <property type="match status" value="1"/>
</dbReference>
<dbReference type="PROSITE" id="PS50077">
    <property type="entry name" value="HEAT_REPEAT"/>
    <property type="match status" value="1"/>
</dbReference>
<keyword evidence="7" id="KW-0677">Repeat</keyword>
<evidence type="ECO:0000256" key="8">
    <source>
        <dbReference type="ARBA" id="ARBA00023242"/>
    </source>
</evidence>
<keyword evidence="12" id="KW-1185">Reference proteome</keyword>
<organism evidence="11 12">
    <name type="scientific">Popillia japonica</name>
    <name type="common">Japanese beetle</name>
    <dbReference type="NCBI Taxonomy" id="7064"/>
    <lineage>
        <taxon>Eukaryota</taxon>
        <taxon>Metazoa</taxon>
        <taxon>Ecdysozoa</taxon>
        <taxon>Arthropoda</taxon>
        <taxon>Hexapoda</taxon>
        <taxon>Insecta</taxon>
        <taxon>Pterygota</taxon>
        <taxon>Neoptera</taxon>
        <taxon>Endopterygota</taxon>
        <taxon>Coleoptera</taxon>
        <taxon>Polyphaga</taxon>
        <taxon>Scarabaeiformia</taxon>
        <taxon>Scarabaeidae</taxon>
        <taxon>Rutelinae</taxon>
        <taxon>Popillia</taxon>
    </lineage>
</organism>
<comment type="similarity">
    <text evidence="9">Belongs to the BMT2 family.</text>
</comment>
<dbReference type="GO" id="GO:0005737">
    <property type="term" value="C:cytoplasm"/>
    <property type="evidence" value="ECO:0007669"/>
    <property type="project" value="UniProtKB-SubCell"/>
</dbReference>
<comment type="function">
    <text evidence="9">S-adenosyl-L-methionine-binding protein that acts as an inhibitor of mTORC1 signaling. Acts as a sensor of S-adenosyl-L-methionine to signal methionine sufficiency to mTORC1. Probably also acts as a S-adenosyl-L-methionine-dependent methyltransferase.</text>
</comment>
<dbReference type="EC" id="2.1.1.-" evidence="9"/>
<keyword evidence="5 9" id="KW-0808">Transferase</keyword>
<dbReference type="SMART" id="SM00185">
    <property type="entry name" value="ARM"/>
    <property type="match status" value="7"/>
</dbReference>
<dbReference type="Gene3D" id="1.25.10.10">
    <property type="entry name" value="Leucine-rich Repeat Variant"/>
    <property type="match status" value="2"/>
</dbReference>
<dbReference type="InterPro" id="IPR021133">
    <property type="entry name" value="HEAT_type_2"/>
</dbReference>
<dbReference type="Gene3D" id="3.40.50.150">
    <property type="entry name" value="Vaccinia Virus protein VP39"/>
    <property type="match status" value="1"/>
</dbReference>
<evidence type="ECO:0000313" key="12">
    <source>
        <dbReference type="Proteomes" id="UP001458880"/>
    </source>
</evidence>
<comment type="caution">
    <text evidence="11">The sequence shown here is derived from an EMBL/GenBank/DDBJ whole genome shotgun (WGS) entry which is preliminary data.</text>
</comment>
<dbReference type="InterPro" id="IPR011989">
    <property type="entry name" value="ARM-like"/>
</dbReference>